<dbReference type="AlphaFoldDB" id="A0A6H1ZFM0"/>
<dbReference type="EMBL" id="MT144019">
    <property type="protein sequence ID" value="QJA46716.1"/>
    <property type="molecule type" value="Genomic_DNA"/>
</dbReference>
<accession>A0A6H1ZFM0</accession>
<sequence>MKHIDNTEIISAMEDLIFHVSNNGIPYCLLKEKIIKARTALKNAETNTAPVLSACKEALVAFQLLGSGQEPPRSNSEYITLLSDAIEGRA</sequence>
<evidence type="ECO:0000313" key="2">
    <source>
        <dbReference type="EMBL" id="QJH94370.1"/>
    </source>
</evidence>
<reference evidence="1" key="1">
    <citation type="submission" date="2020-03" db="EMBL/GenBank/DDBJ databases">
        <title>The deep terrestrial virosphere.</title>
        <authorList>
            <person name="Holmfeldt K."/>
            <person name="Nilsson E."/>
            <person name="Simone D."/>
            <person name="Lopez-Fernandez M."/>
            <person name="Wu X."/>
            <person name="de Brujin I."/>
            <person name="Lundin D."/>
            <person name="Andersson A."/>
            <person name="Bertilsson S."/>
            <person name="Dopson M."/>
        </authorList>
    </citation>
    <scope>NUCLEOTIDE SEQUENCE</scope>
    <source>
        <strain evidence="1">TM448A00520</strain>
        <strain evidence="2">TM448B00218</strain>
    </source>
</reference>
<evidence type="ECO:0000313" key="1">
    <source>
        <dbReference type="EMBL" id="QJA46716.1"/>
    </source>
</evidence>
<gene>
    <name evidence="1" type="ORF">TM448A00520_0025</name>
    <name evidence="2" type="ORF">TM448B00218_0013</name>
</gene>
<protein>
    <submittedName>
        <fullName evidence="1">Uncharacterized protein</fullName>
    </submittedName>
</protein>
<proteinExistence type="predicted"/>
<name>A0A6H1ZFM0_9ZZZZ</name>
<dbReference type="EMBL" id="MT144600">
    <property type="protein sequence ID" value="QJH94370.1"/>
    <property type="molecule type" value="Genomic_DNA"/>
</dbReference>
<organism evidence="1">
    <name type="scientific">viral metagenome</name>
    <dbReference type="NCBI Taxonomy" id="1070528"/>
    <lineage>
        <taxon>unclassified sequences</taxon>
        <taxon>metagenomes</taxon>
        <taxon>organismal metagenomes</taxon>
    </lineage>
</organism>